<comment type="catalytic activity">
    <reaction evidence="1">
        <text>S-ubiquitinyl-[E2 ubiquitin-conjugating enzyme]-L-cysteine + [acceptor protein]-L-lysine = [E2 ubiquitin-conjugating enzyme]-L-cysteine + N(6)-ubiquitinyl-[acceptor protein]-L-lysine.</text>
        <dbReference type="EC" id="2.3.2.27"/>
    </reaction>
</comment>
<keyword evidence="5 8" id="KW-0863">Zinc-finger</keyword>
<feature type="compositionally biased region" description="Polar residues" evidence="9">
    <location>
        <begin position="50"/>
        <end position="62"/>
    </location>
</feature>
<dbReference type="PANTHER" id="PTHR22937">
    <property type="entry name" value="E3 UBIQUITIN-PROTEIN LIGASE RNF165"/>
    <property type="match status" value="1"/>
</dbReference>
<feature type="region of interest" description="Disordered" evidence="9">
    <location>
        <begin position="50"/>
        <end position="129"/>
    </location>
</feature>
<dbReference type="InterPro" id="IPR013083">
    <property type="entry name" value="Znf_RING/FYVE/PHD"/>
</dbReference>
<organism evidence="11 12">
    <name type="scientific">Kalanchoe fedtschenkoi</name>
    <name type="common">Lavender scallops</name>
    <name type="synonym">South American air plant</name>
    <dbReference type="NCBI Taxonomy" id="63787"/>
    <lineage>
        <taxon>Eukaryota</taxon>
        <taxon>Viridiplantae</taxon>
        <taxon>Streptophyta</taxon>
        <taxon>Embryophyta</taxon>
        <taxon>Tracheophyta</taxon>
        <taxon>Spermatophyta</taxon>
        <taxon>Magnoliopsida</taxon>
        <taxon>eudicotyledons</taxon>
        <taxon>Gunneridae</taxon>
        <taxon>Pentapetalae</taxon>
        <taxon>Saxifragales</taxon>
        <taxon>Crassulaceae</taxon>
        <taxon>Kalanchoe</taxon>
    </lineage>
</organism>
<dbReference type="GO" id="GO:0061630">
    <property type="term" value="F:ubiquitin protein ligase activity"/>
    <property type="evidence" value="ECO:0007669"/>
    <property type="project" value="UniProtKB-EC"/>
</dbReference>
<dbReference type="Gene3D" id="3.30.40.10">
    <property type="entry name" value="Zinc/RING finger domain, C3HC4 (zinc finger)"/>
    <property type="match status" value="1"/>
</dbReference>
<dbReference type="GO" id="GO:0008270">
    <property type="term" value="F:zinc ion binding"/>
    <property type="evidence" value="ECO:0007669"/>
    <property type="project" value="UniProtKB-KW"/>
</dbReference>
<proteinExistence type="predicted"/>
<keyword evidence="12" id="KW-1185">Reference proteome</keyword>
<protein>
    <recommendedName>
        <fullName evidence="2">RING-type E3 ubiquitin transferase</fullName>
        <ecNumber evidence="2">2.3.2.27</ecNumber>
    </recommendedName>
</protein>
<evidence type="ECO:0000256" key="7">
    <source>
        <dbReference type="ARBA" id="ARBA00022833"/>
    </source>
</evidence>
<keyword evidence="3" id="KW-0808">Transferase</keyword>
<reference evidence="11" key="1">
    <citation type="submission" date="2021-01" db="UniProtKB">
        <authorList>
            <consortium name="EnsemblPlants"/>
        </authorList>
    </citation>
    <scope>IDENTIFICATION</scope>
</reference>
<evidence type="ECO:0000256" key="4">
    <source>
        <dbReference type="ARBA" id="ARBA00022723"/>
    </source>
</evidence>
<dbReference type="EnsemblPlants" id="Kaladp0008s0591.1.v1.1">
    <property type="protein sequence ID" value="Kaladp0008s0591.1.v1.1"/>
    <property type="gene ID" value="Kaladp0008s0591.v1.1"/>
</dbReference>
<dbReference type="AlphaFoldDB" id="A0A7N0RDK9"/>
<evidence type="ECO:0000313" key="11">
    <source>
        <dbReference type="EnsemblPlants" id="Kaladp0008s0591.1.v1.1"/>
    </source>
</evidence>
<dbReference type="InterPro" id="IPR045191">
    <property type="entry name" value="MBR1/2-like"/>
</dbReference>
<keyword evidence="4" id="KW-0479">Metal-binding</keyword>
<dbReference type="Proteomes" id="UP000594263">
    <property type="component" value="Unplaced"/>
</dbReference>
<feature type="domain" description="RING-type" evidence="10">
    <location>
        <begin position="272"/>
        <end position="313"/>
    </location>
</feature>
<dbReference type="SMART" id="SM00184">
    <property type="entry name" value="RING"/>
    <property type="match status" value="1"/>
</dbReference>
<evidence type="ECO:0000256" key="2">
    <source>
        <dbReference type="ARBA" id="ARBA00012483"/>
    </source>
</evidence>
<evidence type="ECO:0000259" key="10">
    <source>
        <dbReference type="PROSITE" id="PS50089"/>
    </source>
</evidence>
<name>A0A7N0RDK9_KALFE</name>
<evidence type="ECO:0000256" key="6">
    <source>
        <dbReference type="ARBA" id="ARBA00022786"/>
    </source>
</evidence>
<evidence type="ECO:0000256" key="5">
    <source>
        <dbReference type="ARBA" id="ARBA00022771"/>
    </source>
</evidence>
<sequence length="320" mass="36127">MPETHLKSTPTMPKSLTAPTLIQSIRCTFALRRRLGCSSSAAAAVRMSATWQPKAQPSSGSNKKPKKAKAVMTKQRKVVVLTTKTAGSRRHRQQLQQQFADSESPHPVSPSPPSDSSPDSLFPSEKSFRNRRHRENTFSFAECPARCGRGTSPVNTAALDFDSVFRIPPRSGTEVFGTRYQRHAPQRTPEELAEILMLQTNILMGRSESHDRFREWRLDTDDMTYEQLLALGDKMGYVSTGLKESEIQRCVKKTKFLAKTPSPFTDEAEPKCSICQEEYEAKDKLGLLVCGHSYHRECVKQWLRHKKTCPVCKSEVIARR</sequence>
<evidence type="ECO:0000256" key="1">
    <source>
        <dbReference type="ARBA" id="ARBA00000900"/>
    </source>
</evidence>
<dbReference type="PANTHER" id="PTHR22937:SF122">
    <property type="entry name" value="RING-TYPE E3 UBIQUITIN TRANSFERASE"/>
    <property type="match status" value="1"/>
</dbReference>
<evidence type="ECO:0000313" key="12">
    <source>
        <dbReference type="Proteomes" id="UP000594263"/>
    </source>
</evidence>
<dbReference type="SUPFAM" id="SSF57850">
    <property type="entry name" value="RING/U-box"/>
    <property type="match status" value="1"/>
</dbReference>
<keyword evidence="7" id="KW-0862">Zinc</keyword>
<dbReference type="Gramene" id="Kaladp0008s0591.1.v1.1">
    <property type="protein sequence ID" value="Kaladp0008s0591.1.v1.1"/>
    <property type="gene ID" value="Kaladp0008s0591.v1.1"/>
</dbReference>
<evidence type="ECO:0000256" key="8">
    <source>
        <dbReference type="PROSITE-ProRule" id="PRU00175"/>
    </source>
</evidence>
<evidence type="ECO:0000256" key="3">
    <source>
        <dbReference type="ARBA" id="ARBA00022679"/>
    </source>
</evidence>
<keyword evidence="6" id="KW-0833">Ubl conjugation pathway</keyword>
<dbReference type="InterPro" id="IPR001841">
    <property type="entry name" value="Znf_RING"/>
</dbReference>
<feature type="compositionally biased region" description="Basic residues" evidence="9">
    <location>
        <begin position="63"/>
        <end position="77"/>
    </location>
</feature>
<accession>A0A7N0RDK9</accession>
<dbReference type="Pfam" id="PF13639">
    <property type="entry name" value="zf-RING_2"/>
    <property type="match status" value="1"/>
</dbReference>
<dbReference type="PROSITE" id="PS50089">
    <property type="entry name" value="ZF_RING_2"/>
    <property type="match status" value="1"/>
</dbReference>
<dbReference type="EC" id="2.3.2.27" evidence="2"/>
<evidence type="ECO:0000256" key="9">
    <source>
        <dbReference type="SAM" id="MobiDB-lite"/>
    </source>
</evidence>